<dbReference type="RefSeq" id="WP_089760398.1">
    <property type="nucleotide sequence ID" value="NZ_FNGO01000012.1"/>
</dbReference>
<evidence type="ECO:0000256" key="3">
    <source>
        <dbReference type="SAM" id="MobiDB-lite"/>
    </source>
</evidence>
<evidence type="ECO:0000259" key="4">
    <source>
        <dbReference type="SMART" id="SM00852"/>
    </source>
</evidence>
<dbReference type="InterPro" id="IPR036425">
    <property type="entry name" value="MoaB/Mog-like_dom_sf"/>
</dbReference>
<dbReference type="Pfam" id="PF00994">
    <property type="entry name" value="MoCF_biosynth"/>
    <property type="match status" value="1"/>
</dbReference>
<evidence type="ECO:0000313" key="5">
    <source>
        <dbReference type="EMBL" id="SDL95217.1"/>
    </source>
</evidence>
<dbReference type="STRING" id="321763.SAMN04488692_11243"/>
<sequence>MKTTIITVSDKGAAGDRDDQSGPIIKKTVEEAGGEIIESIIIPDEKEQITSVLREMSDNPEIELIFTSGGTGFSPRDITPEATLEVIDREVPGLPEKMRDDTSKYTEMSYLSRARSGIRNQTLIINLPGSPEAVEQCLESIMNLIPHGLEILLGQVTEH</sequence>
<dbReference type="GO" id="GO:0006777">
    <property type="term" value="P:Mo-molybdopterin cofactor biosynthetic process"/>
    <property type="evidence" value="ECO:0007669"/>
    <property type="project" value="UniProtKB-KW"/>
</dbReference>
<evidence type="ECO:0000256" key="1">
    <source>
        <dbReference type="ARBA" id="ARBA00005046"/>
    </source>
</evidence>
<proteinExistence type="predicted"/>
<keyword evidence="6" id="KW-1185">Reference proteome</keyword>
<dbReference type="OrthoDB" id="9784492at2"/>
<reference evidence="5 6" key="1">
    <citation type="submission" date="2016-10" db="EMBL/GenBank/DDBJ databases">
        <authorList>
            <person name="de Groot N.N."/>
        </authorList>
    </citation>
    <scope>NUCLEOTIDE SEQUENCE [LARGE SCALE GENOMIC DNA]</scope>
    <source>
        <strain evidence="5 6">SLAS-1</strain>
    </source>
</reference>
<name>A0A1G9PAI2_9FIRM</name>
<feature type="domain" description="MoaB/Mog" evidence="4">
    <location>
        <begin position="4"/>
        <end position="148"/>
    </location>
</feature>
<evidence type="ECO:0000256" key="2">
    <source>
        <dbReference type="ARBA" id="ARBA00023150"/>
    </source>
</evidence>
<feature type="region of interest" description="Disordered" evidence="3">
    <location>
        <begin position="1"/>
        <end position="21"/>
    </location>
</feature>
<dbReference type="SMART" id="SM00852">
    <property type="entry name" value="MoCF_biosynth"/>
    <property type="match status" value="1"/>
</dbReference>
<keyword evidence="2" id="KW-0501">Molybdenum cofactor biosynthesis</keyword>
<dbReference type="NCBIfam" id="TIGR00177">
    <property type="entry name" value="molyb_syn"/>
    <property type="match status" value="1"/>
</dbReference>
<dbReference type="InterPro" id="IPR001453">
    <property type="entry name" value="MoaB/Mog_dom"/>
</dbReference>
<dbReference type="AlphaFoldDB" id="A0A1G9PAI2"/>
<dbReference type="SUPFAM" id="SSF53218">
    <property type="entry name" value="Molybdenum cofactor biosynthesis proteins"/>
    <property type="match status" value="1"/>
</dbReference>
<dbReference type="EMBL" id="FNGO01000012">
    <property type="protein sequence ID" value="SDL95217.1"/>
    <property type="molecule type" value="Genomic_DNA"/>
</dbReference>
<dbReference type="CDD" id="cd00886">
    <property type="entry name" value="MogA_MoaB"/>
    <property type="match status" value="1"/>
</dbReference>
<comment type="pathway">
    <text evidence="1">Cofactor biosynthesis; molybdopterin biosynthesis.</text>
</comment>
<dbReference type="Proteomes" id="UP000199476">
    <property type="component" value="Unassembled WGS sequence"/>
</dbReference>
<gene>
    <name evidence="5" type="ORF">SAMN04488692_11243</name>
</gene>
<organism evidence="5 6">
    <name type="scientific">Halarsenatibacter silvermanii</name>
    <dbReference type="NCBI Taxonomy" id="321763"/>
    <lineage>
        <taxon>Bacteria</taxon>
        <taxon>Bacillati</taxon>
        <taxon>Bacillota</taxon>
        <taxon>Clostridia</taxon>
        <taxon>Halanaerobiales</taxon>
        <taxon>Halarsenatibacteraceae</taxon>
        <taxon>Halarsenatibacter</taxon>
    </lineage>
</organism>
<protein>
    <submittedName>
        <fullName evidence="5">Molybdenum cofactor synthesis domain-containing protein</fullName>
    </submittedName>
</protein>
<dbReference type="InterPro" id="IPR051920">
    <property type="entry name" value="MPT_Adenylyltrnsfr/MoaC-Rel"/>
</dbReference>
<dbReference type="Gene3D" id="3.40.980.10">
    <property type="entry name" value="MoaB/Mog-like domain"/>
    <property type="match status" value="1"/>
</dbReference>
<dbReference type="PANTHER" id="PTHR43764">
    <property type="entry name" value="MOLYBDENUM COFACTOR BIOSYNTHESIS"/>
    <property type="match status" value="1"/>
</dbReference>
<evidence type="ECO:0000313" key="6">
    <source>
        <dbReference type="Proteomes" id="UP000199476"/>
    </source>
</evidence>
<accession>A0A1G9PAI2</accession>
<dbReference type="PANTHER" id="PTHR43764:SF1">
    <property type="entry name" value="MOLYBDOPTERIN MOLYBDOTRANSFERASE"/>
    <property type="match status" value="1"/>
</dbReference>